<dbReference type="Pfam" id="PF08690">
    <property type="entry name" value="GET2"/>
    <property type="match status" value="1"/>
</dbReference>
<feature type="region of interest" description="Disordered" evidence="4">
    <location>
        <begin position="1"/>
        <end position="117"/>
    </location>
</feature>
<dbReference type="EMBL" id="CP060777">
    <property type="protein sequence ID" value="QQK45787.1"/>
    <property type="molecule type" value="Genomic_DNA"/>
</dbReference>
<dbReference type="VEuPathDB" id="FungiDB:PDIP_33470"/>
<feature type="compositionally biased region" description="Polar residues" evidence="4">
    <location>
        <begin position="132"/>
        <end position="142"/>
    </location>
</feature>
<name>A0A7T7BN08_PENDI</name>
<evidence type="ECO:0000313" key="6">
    <source>
        <dbReference type="EMBL" id="QQK45787.1"/>
    </source>
</evidence>
<sequence length="350" mass="36914">MADESPAQRSARLRRERREAKIKEGGSARLDKITSLSGRTPQTEREEASPSPQPARAISASPSPAPQNPQFLPPAAPQPDMQSPEAIRAQQEAFFSMLRQAAPEPGQGVHPDPQAPNGLQAQQEAFRAMLRQSAQDQGQGQSPGDAEDPTIKLLNSLMGAIPGGDPNAPPGAPTGNQPVPGFSLAAIASMLGVPPFLANMLGGATPPTEAEQKRAQTWKTLHTVFALAVAVYLLFIIGASVALFGSPPPKPATAQNPFAIFVTGELMLAGGKALLGGKSGGMGIVVQLFRDVVRDGSLLLFMLGMGTCFVNDRRGMRIFNDILTIARWDGKTALRKALKADASNPQSPSH</sequence>
<proteinExistence type="predicted"/>
<dbReference type="Proteomes" id="UP000595662">
    <property type="component" value="Chromosome 4"/>
</dbReference>
<evidence type="ECO:0000256" key="3">
    <source>
        <dbReference type="ARBA" id="ARBA00023136"/>
    </source>
</evidence>
<reference evidence="6 7" key="1">
    <citation type="submission" date="2020-08" db="EMBL/GenBank/DDBJ databases">
        <title>The completed genome sequence of the pathogenic ascomycete fungus Penicillium digitatum.</title>
        <authorList>
            <person name="Wang M."/>
        </authorList>
    </citation>
    <scope>NUCLEOTIDE SEQUENCE [LARGE SCALE GENOMIC DNA]</scope>
    <source>
        <strain evidence="6 7">PdW03</strain>
    </source>
</reference>
<evidence type="ECO:0000256" key="5">
    <source>
        <dbReference type="SAM" id="Phobius"/>
    </source>
</evidence>
<feature type="compositionally biased region" description="Basic and acidic residues" evidence="4">
    <location>
        <begin position="16"/>
        <end position="32"/>
    </location>
</feature>
<dbReference type="AlphaFoldDB" id="A0A7T7BN08"/>
<accession>A0A7T7BN08</accession>
<dbReference type="RefSeq" id="XP_014535951.2">
    <property type="nucleotide sequence ID" value="XM_014680465.2"/>
</dbReference>
<keyword evidence="3 5" id="KW-0472">Membrane</keyword>
<feature type="region of interest" description="Disordered" evidence="4">
    <location>
        <begin position="130"/>
        <end position="177"/>
    </location>
</feature>
<dbReference type="GeneID" id="26231667"/>
<feature type="transmembrane region" description="Helical" evidence="5">
    <location>
        <begin position="223"/>
        <end position="245"/>
    </location>
</feature>
<dbReference type="PANTHER" id="PTHR28263">
    <property type="entry name" value="GOLGI TO ER TRAFFIC PROTEIN 2"/>
    <property type="match status" value="1"/>
</dbReference>
<evidence type="ECO:0000313" key="7">
    <source>
        <dbReference type="Proteomes" id="UP000595662"/>
    </source>
</evidence>
<dbReference type="GO" id="GO:0006890">
    <property type="term" value="P:retrograde vesicle-mediated transport, Golgi to endoplasmic reticulum"/>
    <property type="evidence" value="ECO:0007669"/>
    <property type="project" value="TreeGrafter"/>
</dbReference>
<evidence type="ECO:0000256" key="1">
    <source>
        <dbReference type="ARBA" id="ARBA00022692"/>
    </source>
</evidence>
<evidence type="ECO:0000256" key="2">
    <source>
        <dbReference type="ARBA" id="ARBA00022989"/>
    </source>
</evidence>
<keyword evidence="1 5" id="KW-0812">Transmembrane</keyword>
<dbReference type="InterPro" id="IPR028143">
    <property type="entry name" value="Get2/sif1"/>
</dbReference>
<evidence type="ECO:0000256" key="4">
    <source>
        <dbReference type="SAM" id="MobiDB-lite"/>
    </source>
</evidence>
<gene>
    <name evidence="6" type="ORF">Pdw03_0685</name>
</gene>
<feature type="compositionally biased region" description="Pro residues" evidence="4">
    <location>
        <begin position="63"/>
        <end position="77"/>
    </location>
</feature>
<protein>
    <submittedName>
        <fullName evidence="6">GET complex, subunit GET2</fullName>
    </submittedName>
</protein>
<organism evidence="6 7">
    <name type="scientific">Penicillium digitatum</name>
    <name type="common">Green mold</name>
    <dbReference type="NCBI Taxonomy" id="36651"/>
    <lineage>
        <taxon>Eukaryota</taxon>
        <taxon>Fungi</taxon>
        <taxon>Dikarya</taxon>
        <taxon>Ascomycota</taxon>
        <taxon>Pezizomycotina</taxon>
        <taxon>Eurotiomycetes</taxon>
        <taxon>Eurotiomycetidae</taxon>
        <taxon>Eurotiales</taxon>
        <taxon>Aspergillaceae</taxon>
        <taxon>Penicillium</taxon>
    </lineage>
</organism>
<dbReference type="PANTHER" id="PTHR28263:SF1">
    <property type="entry name" value="GOLGI TO ER TRAFFIC PROTEIN 2"/>
    <property type="match status" value="1"/>
</dbReference>
<keyword evidence="2 5" id="KW-1133">Transmembrane helix</keyword>
<dbReference type="KEGG" id="pdp:PDIP_33470"/>